<accession>A0A6H9YTB4</accession>
<reference evidence="1 2" key="1">
    <citation type="submission" date="2019-09" db="EMBL/GenBank/DDBJ databases">
        <title>Actinomadura physcomitrii sp. nov., a novel actinomycete isolated from moss [Physcomitrium sphaericum (Ludw) Fuernr].</title>
        <authorList>
            <person name="Zhuang X."/>
            <person name="Liu C."/>
        </authorList>
    </citation>
    <scope>NUCLEOTIDE SEQUENCE [LARGE SCALE GENOMIC DNA]</scope>
    <source>
        <strain evidence="1 2">HMC1</strain>
    </source>
</reference>
<dbReference type="PANTHER" id="PTHR38479:SF2">
    <property type="entry name" value="WINGED HELIX DNA-BINDING DOMAIN-CONTAINING PROTEIN"/>
    <property type="match status" value="1"/>
</dbReference>
<dbReference type="AlphaFoldDB" id="A0A6H9YTB4"/>
<dbReference type="Pfam" id="PF06224">
    <property type="entry name" value="AlkZ-like"/>
    <property type="match status" value="1"/>
</dbReference>
<dbReference type="PANTHER" id="PTHR38479">
    <property type="entry name" value="LMO0824 PROTEIN"/>
    <property type="match status" value="1"/>
</dbReference>
<protein>
    <submittedName>
        <fullName evidence="1">Winged helix DNA-binding domain-containing protein</fullName>
    </submittedName>
</protein>
<dbReference type="InterPro" id="IPR009351">
    <property type="entry name" value="AlkZ-like"/>
</dbReference>
<evidence type="ECO:0000313" key="1">
    <source>
        <dbReference type="EMBL" id="KAB2344422.1"/>
    </source>
</evidence>
<sequence>MDVDRSQVLAYRVLRHDLDARKSAPESVGALEIGLQDTPPGSALLGLRVRTGVDDPGRLRAALWPDGPVVCLWSVRGAAHLHRKEDLGLLAAGLRPADHADAMGRLLAYGQELEAASMEPDDAIDLIAGHMREIVTGPTSKGDLSGAVTKHLPRVLAPWCGGCGVHHVHDLLFRLAAVRAGLVIEPGTKGVVFRPLGEAVPDADPDEARRELVRRFVRRLGPTAPAGLADWIGSRPGPVRTLWDQIAHELVPLKVDGRKAWILEADAEALRTAPAPEHVRLLPPSDVLLRAWDKQLLVPERAHRSLLWKPAGSPGAVLARGEVAGIWRPRADGTRLTLTIATFRDLTRAERAEAEREAEAIAQVRAMKAVRVVHERV</sequence>
<dbReference type="OrthoDB" id="9148135at2"/>
<dbReference type="EMBL" id="WBMT01000016">
    <property type="protein sequence ID" value="KAB2344422.1"/>
    <property type="molecule type" value="Genomic_DNA"/>
</dbReference>
<proteinExistence type="predicted"/>
<keyword evidence="2" id="KW-1185">Reference proteome</keyword>
<dbReference type="RefSeq" id="WP_151565450.1">
    <property type="nucleotide sequence ID" value="NZ_WBMT01000016.1"/>
</dbReference>
<dbReference type="Proteomes" id="UP000468735">
    <property type="component" value="Unassembled WGS sequence"/>
</dbReference>
<gene>
    <name evidence="1" type="ORF">F8566_31320</name>
</gene>
<dbReference type="GO" id="GO:0003677">
    <property type="term" value="F:DNA binding"/>
    <property type="evidence" value="ECO:0007669"/>
    <property type="project" value="UniProtKB-KW"/>
</dbReference>
<evidence type="ECO:0000313" key="2">
    <source>
        <dbReference type="Proteomes" id="UP000468735"/>
    </source>
</evidence>
<comment type="caution">
    <text evidence="1">The sequence shown here is derived from an EMBL/GenBank/DDBJ whole genome shotgun (WGS) entry which is preliminary data.</text>
</comment>
<name>A0A6H9YTB4_9ACTN</name>
<organism evidence="1 2">
    <name type="scientific">Actinomadura rudentiformis</name>
    <dbReference type="NCBI Taxonomy" id="359158"/>
    <lineage>
        <taxon>Bacteria</taxon>
        <taxon>Bacillati</taxon>
        <taxon>Actinomycetota</taxon>
        <taxon>Actinomycetes</taxon>
        <taxon>Streptosporangiales</taxon>
        <taxon>Thermomonosporaceae</taxon>
        <taxon>Actinomadura</taxon>
    </lineage>
</organism>
<keyword evidence="1" id="KW-0238">DNA-binding</keyword>